<dbReference type="EMBL" id="CCBB010000001">
    <property type="protein sequence ID" value="CDO07454.1"/>
    <property type="molecule type" value="Genomic_DNA"/>
</dbReference>
<proteinExistence type="predicted"/>
<keyword evidence="3" id="KW-1185">Reference proteome</keyword>
<dbReference type="Proteomes" id="UP000028870">
    <property type="component" value="Unassembled WGS sequence"/>
</dbReference>
<organism evidence="2 3">
    <name type="scientific">Mycolicibacterium cosmeticum</name>
    <dbReference type="NCBI Taxonomy" id="258533"/>
    <lineage>
        <taxon>Bacteria</taxon>
        <taxon>Bacillati</taxon>
        <taxon>Actinomycetota</taxon>
        <taxon>Actinomycetes</taxon>
        <taxon>Mycobacteriales</taxon>
        <taxon>Mycobacteriaceae</taxon>
        <taxon>Mycolicibacterium</taxon>
    </lineage>
</organism>
<evidence type="ECO:0000256" key="1">
    <source>
        <dbReference type="SAM" id="Phobius"/>
    </source>
</evidence>
<comment type="caution">
    <text evidence="2">The sequence shown here is derived from an EMBL/GenBank/DDBJ whole genome shotgun (WGS) entry which is preliminary data.</text>
</comment>
<feature type="transmembrane region" description="Helical" evidence="1">
    <location>
        <begin position="30"/>
        <end position="53"/>
    </location>
</feature>
<name>W9ANX2_MYCCO</name>
<dbReference type="RefSeq" id="WP_131590083.1">
    <property type="nucleotide sequence ID" value="NZ_CCBB010000001.1"/>
</dbReference>
<dbReference type="STRING" id="258533.BN977_02261"/>
<keyword evidence="1" id="KW-0472">Membrane</keyword>
<evidence type="ECO:0000313" key="2">
    <source>
        <dbReference type="EMBL" id="CDO07454.1"/>
    </source>
</evidence>
<accession>W9ANX2</accession>
<protein>
    <submittedName>
        <fullName evidence="2">Membrane protein</fullName>
    </submittedName>
</protein>
<reference evidence="2" key="1">
    <citation type="submission" date="2014-03" db="EMBL/GenBank/DDBJ databases">
        <title>Draft Genome Sequence of Mycobacterium cosmeticum DSM 44829.</title>
        <authorList>
            <person name="Croce O."/>
            <person name="Robert C."/>
            <person name="Raoult D."/>
            <person name="Drancourt M."/>
        </authorList>
    </citation>
    <scope>NUCLEOTIDE SEQUENCE [LARGE SCALE GENOMIC DNA]</scope>
    <source>
        <strain evidence="2">DSM 44829</strain>
    </source>
</reference>
<reference evidence="2" key="2">
    <citation type="submission" date="2014-03" db="EMBL/GenBank/DDBJ databases">
        <authorList>
            <person name="Urmite Genomes"/>
        </authorList>
    </citation>
    <scope>NUCLEOTIDE SEQUENCE</scope>
    <source>
        <strain evidence="2">DSM 44829</strain>
    </source>
</reference>
<feature type="transmembrane region" description="Helical" evidence="1">
    <location>
        <begin position="93"/>
        <end position="111"/>
    </location>
</feature>
<sequence>MRTRMDSAGWTAVVALVSYAVAVLPSIPRLLATVAAVIVCFGCTGIAIAMAILPRHRSATVWGTTVGAGTVAVGIFGGLVLDLIPSGLVRFNWLTYALVVTLAGCAIAHFRRTGAPVHRPHIEFGRSTWQSAAKLVTAAAVVVAAGLVSMHSFNRHEQPFTELWLVPDNPARSPLRAVHAELGIRSHESATEDFTVVMDTGARTVTNQVTLVPGQVWTLPVVAEGAEARASLYRGEVAGEPYRMVWIATR</sequence>
<evidence type="ECO:0000313" key="3">
    <source>
        <dbReference type="Proteomes" id="UP000028870"/>
    </source>
</evidence>
<feature type="transmembrane region" description="Helical" evidence="1">
    <location>
        <begin position="132"/>
        <end position="153"/>
    </location>
</feature>
<gene>
    <name evidence="2" type="ORF">BN977_02261</name>
</gene>
<feature type="transmembrane region" description="Helical" evidence="1">
    <location>
        <begin position="60"/>
        <end position="81"/>
    </location>
</feature>
<keyword evidence="1" id="KW-0812">Transmembrane</keyword>
<keyword evidence="1" id="KW-1133">Transmembrane helix</keyword>
<dbReference type="OrthoDB" id="4761447at2"/>
<dbReference type="AlphaFoldDB" id="W9ANX2"/>